<dbReference type="InterPro" id="IPR036691">
    <property type="entry name" value="Endo/exonu/phosph_ase_sf"/>
</dbReference>
<organism evidence="1 2">
    <name type="scientific">Porites evermanni</name>
    <dbReference type="NCBI Taxonomy" id="104178"/>
    <lineage>
        <taxon>Eukaryota</taxon>
        <taxon>Metazoa</taxon>
        <taxon>Cnidaria</taxon>
        <taxon>Anthozoa</taxon>
        <taxon>Hexacorallia</taxon>
        <taxon>Scleractinia</taxon>
        <taxon>Fungiina</taxon>
        <taxon>Poritidae</taxon>
        <taxon>Porites</taxon>
    </lineage>
</organism>
<keyword evidence="2" id="KW-1185">Reference proteome</keyword>
<gene>
    <name evidence="1" type="ORF">PEVE_00014216</name>
</gene>
<comment type="caution">
    <text evidence="1">The sequence shown here is derived from an EMBL/GenBank/DDBJ whole genome shotgun (WGS) entry which is preliminary data.</text>
</comment>
<accession>A0ABN8RWJ0</accession>
<protein>
    <submittedName>
        <fullName evidence="1">Uncharacterized protein</fullName>
    </submittedName>
</protein>
<evidence type="ECO:0000313" key="1">
    <source>
        <dbReference type="EMBL" id="CAH3182474.1"/>
    </source>
</evidence>
<name>A0ABN8RWJ0_9CNID</name>
<dbReference type="SUPFAM" id="SSF56219">
    <property type="entry name" value="DNase I-like"/>
    <property type="match status" value="1"/>
</dbReference>
<dbReference type="EMBL" id="CALNXI010002068">
    <property type="protein sequence ID" value="CAH3182474.1"/>
    <property type="molecule type" value="Genomic_DNA"/>
</dbReference>
<sequence>MFKEKLPENTVKSSFPIFHNNIVSINRNLENVELLLDELDFHFDIIGISETKITTSNESNAHPCIPGYVFEHVPTPLASGGTGLFVDQSLNYNVLAKTSDEAFQALWVEISFFNH</sequence>
<dbReference type="Gene3D" id="3.60.10.10">
    <property type="entry name" value="Endonuclease/exonuclease/phosphatase"/>
    <property type="match status" value="1"/>
</dbReference>
<dbReference type="Proteomes" id="UP001159427">
    <property type="component" value="Unassembled WGS sequence"/>
</dbReference>
<reference evidence="1 2" key="1">
    <citation type="submission" date="2022-05" db="EMBL/GenBank/DDBJ databases">
        <authorList>
            <consortium name="Genoscope - CEA"/>
            <person name="William W."/>
        </authorList>
    </citation>
    <scope>NUCLEOTIDE SEQUENCE [LARGE SCALE GENOMIC DNA]</scope>
</reference>
<proteinExistence type="predicted"/>
<evidence type="ECO:0000313" key="2">
    <source>
        <dbReference type="Proteomes" id="UP001159427"/>
    </source>
</evidence>